<dbReference type="PROSITE" id="PS50880">
    <property type="entry name" value="TOPRIM"/>
    <property type="match status" value="1"/>
</dbReference>
<evidence type="ECO:0000256" key="2">
    <source>
        <dbReference type="ARBA" id="ARBA00022515"/>
    </source>
</evidence>
<keyword evidence="3 12" id="KW-0808">Transferase</keyword>
<keyword evidence="1 12" id="KW-0240">DNA-directed RNA polymerase</keyword>
<dbReference type="InterPro" id="IPR002694">
    <property type="entry name" value="Znf_CHC2"/>
</dbReference>
<dbReference type="Proteomes" id="UP000824162">
    <property type="component" value="Unassembled WGS sequence"/>
</dbReference>
<accession>A0A9D1PQF7</accession>
<dbReference type="CDD" id="cd03364">
    <property type="entry name" value="TOPRIM_DnaG_primases"/>
    <property type="match status" value="1"/>
</dbReference>
<comment type="cofactor">
    <cofactor evidence="13 14">
        <name>Zn(2+)</name>
        <dbReference type="ChEBI" id="CHEBI:29105"/>
    </cofactor>
    <text evidence="13 14">Binds 1 zinc ion per monomer.</text>
</comment>
<organism evidence="17 18">
    <name type="scientific">Candidatus Monoglobus merdigallinarum</name>
    <dbReference type="NCBI Taxonomy" id="2838698"/>
    <lineage>
        <taxon>Bacteria</taxon>
        <taxon>Bacillati</taxon>
        <taxon>Bacillota</taxon>
        <taxon>Clostridia</taxon>
        <taxon>Monoglobales</taxon>
        <taxon>Monoglobaceae</taxon>
        <taxon>Monoglobus</taxon>
    </lineage>
</organism>
<keyword evidence="6 13" id="KW-0479">Metal-binding</keyword>
<dbReference type="Pfam" id="PF10410">
    <property type="entry name" value="DnaB_bind"/>
    <property type="match status" value="1"/>
</dbReference>
<dbReference type="GO" id="GO:1990077">
    <property type="term" value="C:primosome complex"/>
    <property type="evidence" value="ECO:0007669"/>
    <property type="project" value="UniProtKB-KW"/>
</dbReference>
<evidence type="ECO:0000256" key="15">
    <source>
        <dbReference type="SAM" id="MobiDB-lite"/>
    </source>
</evidence>
<keyword evidence="7 14" id="KW-0863">Zinc-finger</keyword>
<comment type="caution">
    <text evidence="12">Lacks conserved residue(s) required for the propagation of feature annotation.</text>
</comment>
<dbReference type="GO" id="GO:0005737">
    <property type="term" value="C:cytoplasm"/>
    <property type="evidence" value="ECO:0007669"/>
    <property type="project" value="TreeGrafter"/>
</dbReference>
<keyword evidence="5 12" id="KW-0235">DNA replication</keyword>
<dbReference type="SMART" id="SM00493">
    <property type="entry name" value="TOPRIM"/>
    <property type="match status" value="1"/>
</dbReference>
<dbReference type="NCBIfam" id="TIGR01391">
    <property type="entry name" value="dnaG"/>
    <property type="match status" value="1"/>
</dbReference>
<dbReference type="InterPro" id="IPR006295">
    <property type="entry name" value="DNA_primase_DnaG"/>
</dbReference>
<dbReference type="FunFam" id="3.40.1360.10:FF:000002">
    <property type="entry name" value="DNA primase"/>
    <property type="match status" value="1"/>
</dbReference>
<evidence type="ECO:0000256" key="5">
    <source>
        <dbReference type="ARBA" id="ARBA00022705"/>
    </source>
</evidence>
<dbReference type="Pfam" id="PF08275">
    <property type="entry name" value="DNAG_N"/>
    <property type="match status" value="1"/>
</dbReference>
<comment type="similarity">
    <text evidence="12 13">Belongs to the DnaG primase family.</text>
</comment>
<dbReference type="InterPro" id="IPR013264">
    <property type="entry name" value="DNAG_N"/>
</dbReference>
<evidence type="ECO:0000256" key="6">
    <source>
        <dbReference type="ARBA" id="ARBA00022723"/>
    </source>
</evidence>
<dbReference type="PANTHER" id="PTHR30313:SF2">
    <property type="entry name" value="DNA PRIMASE"/>
    <property type="match status" value="1"/>
</dbReference>
<evidence type="ECO:0000256" key="9">
    <source>
        <dbReference type="ARBA" id="ARBA00022842"/>
    </source>
</evidence>
<evidence type="ECO:0000256" key="1">
    <source>
        <dbReference type="ARBA" id="ARBA00022478"/>
    </source>
</evidence>
<comment type="caution">
    <text evidence="17">The sequence shown here is derived from an EMBL/GenBank/DDBJ whole genome shotgun (WGS) entry which is preliminary data.</text>
</comment>
<feature type="domain" description="Toprim" evidence="16">
    <location>
        <begin position="263"/>
        <end position="344"/>
    </location>
</feature>
<dbReference type="HAMAP" id="MF_00974">
    <property type="entry name" value="DNA_primase_DnaG"/>
    <property type="match status" value="1"/>
</dbReference>
<feature type="region of interest" description="Disordered" evidence="15">
    <location>
        <begin position="570"/>
        <end position="593"/>
    </location>
</feature>
<keyword evidence="4 12" id="KW-0548">Nucleotidyltransferase</keyword>
<evidence type="ECO:0000313" key="17">
    <source>
        <dbReference type="EMBL" id="HIV86094.1"/>
    </source>
</evidence>
<sequence>MADSDFQAFLDEVMLKNDIVDIISEYTVLKRSGSRMMGLCPLHNDRKSPSLTVSPEKQVFHCFGCGAGGSVIQFIEAAMNLDFMDSVRYLADRAHIPVPENRGENVQLRKRRAEKKELIYKINADAARFYYDNLLKPEGRPGLDYLRNRQISFSTIKKFGIGFAAEGWNNLINFLSKKGYTENDMFAAGLVKRRNNGSFYDAFYDGRVIFPIIDVRGNVIAFGGRIINDKADAPKYWNTPETEVFKKKDNLFGLNLAKNSKSGRLLLMEGYMDVVSLHQNGFDNAAASLGTAFTREQARLVKRYAGRVVLCYDSDEAGKKATVRAGDILAAEGVKVRVLSITDGKDPDEAIKSSGAEMFAVTIEKAKPYIEYRIDELRRRFDLDDIDDRVDFMNAAAEILSTVGSAAQREIYINRISEELGISSGSIAEAVNEISRKRAGAERRRQENKILREINRAEHGEETALYNAEKLLLSLMLDGQVFKEVLKRGVVPEDFTSDTLHKKLAALIFELYSAGAKTLDAAEIIGRCAPEDAGRISDILLKDADAKERLNVCRRPLEIILTAKENRERQRAVESGNQEELSRLFEQKRNKKN</sequence>
<dbReference type="EMBL" id="DXIJ01000099">
    <property type="protein sequence ID" value="HIV86094.1"/>
    <property type="molecule type" value="Genomic_DNA"/>
</dbReference>
<dbReference type="GO" id="GO:0006269">
    <property type="term" value="P:DNA replication, synthesis of primer"/>
    <property type="evidence" value="ECO:0007669"/>
    <property type="project" value="UniProtKB-UniRule"/>
</dbReference>
<dbReference type="PIRSF" id="PIRSF002811">
    <property type="entry name" value="DnaG"/>
    <property type="match status" value="1"/>
</dbReference>
<keyword evidence="10 12" id="KW-0238">DNA-binding</keyword>
<comment type="subunit">
    <text evidence="12">Monomer. Interacts with DnaB.</text>
</comment>
<name>A0A9D1PQF7_9FIRM</name>
<evidence type="ECO:0000313" key="18">
    <source>
        <dbReference type="Proteomes" id="UP000824162"/>
    </source>
</evidence>
<feature type="zinc finger region" description="CHC2-type" evidence="14">
    <location>
        <begin position="40"/>
        <end position="65"/>
    </location>
</feature>
<reference evidence="17" key="2">
    <citation type="submission" date="2021-04" db="EMBL/GenBank/DDBJ databases">
        <authorList>
            <person name="Gilroy R."/>
        </authorList>
    </citation>
    <scope>NUCLEOTIDE SEQUENCE</scope>
    <source>
        <strain evidence="17">5790</strain>
    </source>
</reference>
<dbReference type="InterPro" id="IPR036977">
    <property type="entry name" value="DNA_primase_Znf_CHC2"/>
</dbReference>
<gene>
    <name evidence="12 17" type="primary">dnaG</name>
    <name evidence="17" type="ORF">H9900_04705</name>
</gene>
<evidence type="ECO:0000256" key="11">
    <source>
        <dbReference type="ARBA" id="ARBA00023163"/>
    </source>
</evidence>
<dbReference type="EC" id="2.7.7.101" evidence="12"/>
<dbReference type="SMART" id="SM00400">
    <property type="entry name" value="ZnF_CHCC"/>
    <property type="match status" value="1"/>
</dbReference>
<dbReference type="Pfam" id="PF13155">
    <property type="entry name" value="Toprim_2"/>
    <property type="match status" value="1"/>
</dbReference>
<proteinExistence type="inferred from homology"/>
<feature type="compositionally biased region" description="Basic and acidic residues" evidence="15">
    <location>
        <begin position="580"/>
        <end position="593"/>
    </location>
</feature>
<dbReference type="GO" id="GO:0008270">
    <property type="term" value="F:zinc ion binding"/>
    <property type="evidence" value="ECO:0007669"/>
    <property type="project" value="UniProtKB-KW"/>
</dbReference>
<keyword evidence="9" id="KW-0460">Magnesium</keyword>
<dbReference type="SUPFAM" id="SSF57783">
    <property type="entry name" value="Zinc beta-ribbon"/>
    <property type="match status" value="1"/>
</dbReference>
<evidence type="ECO:0000256" key="4">
    <source>
        <dbReference type="ARBA" id="ARBA00022695"/>
    </source>
</evidence>
<dbReference type="SUPFAM" id="SSF56731">
    <property type="entry name" value="DNA primase core"/>
    <property type="match status" value="1"/>
</dbReference>
<dbReference type="GO" id="GO:0003899">
    <property type="term" value="F:DNA-directed RNA polymerase activity"/>
    <property type="evidence" value="ECO:0007669"/>
    <property type="project" value="UniProtKB-UniRule"/>
</dbReference>
<evidence type="ECO:0000256" key="14">
    <source>
        <dbReference type="PIRSR" id="PIRSR002811-1"/>
    </source>
</evidence>
<keyword evidence="2 12" id="KW-0639">Primosome</keyword>
<evidence type="ECO:0000256" key="8">
    <source>
        <dbReference type="ARBA" id="ARBA00022833"/>
    </source>
</evidence>
<dbReference type="PANTHER" id="PTHR30313">
    <property type="entry name" value="DNA PRIMASE"/>
    <property type="match status" value="1"/>
</dbReference>
<dbReference type="InterPro" id="IPR034151">
    <property type="entry name" value="TOPRIM_DnaG_bac"/>
</dbReference>
<evidence type="ECO:0000256" key="13">
    <source>
        <dbReference type="PIRNR" id="PIRNR002811"/>
    </source>
</evidence>
<dbReference type="Gene3D" id="3.90.580.10">
    <property type="entry name" value="Zinc finger, CHC2-type domain"/>
    <property type="match status" value="1"/>
</dbReference>
<comment type="catalytic activity">
    <reaction evidence="12">
        <text>ssDNA + n NTP = ssDNA/pppN(pN)n-1 hybrid + (n-1) diphosphate.</text>
        <dbReference type="EC" id="2.7.7.101"/>
    </reaction>
</comment>
<evidence type="ECO:0000256" key="10">
    <source>
        <dbReference type="ARBA" id="ARBA00023125"/>
    </source>
</evidence>
<dbReference type="GO" id="GO:0003677">
    <property type="term" value="F:DNA binding"/>
    <property type="evidence" value="ECO:0007669"/>
    <property type="project" value="UniProtKB-KW"/>
</dbReference>
<dbReference type="Pfam" id="PF01807">
    <property type="entry name" value="Zn_ribbon_DnaG"/>
    <property type="match status" value="1"/>
</dbReference>
<evidence type="ECO:0000256" key="12">
    <source>
        <dbReference type="HAMAP-Rule" id="MF_00974"/>
    </source>
</evidence>
<evidence type="ECO:0000259" key="16">
    <source>
        <dbReference type="PROSITE" id="PS50880"/>
    </source>
</evidence>
<evidence type="ECO:0000256" key="3">
    <source>
        <dbReference type="ARBA" id="ARBA00022679"/>
    </source>
</evidence>
<dbReference type="Gene3D" id="3.40.1360.10">
    <property type="match status" value="1"/>
</dbReference>
<dbReference type="Gene3D" id="3.90.980.10">
    <property type="entry name" value="DNA primase, catalytic core, N-terminal domain"/>
    <property type="match status" value="1"/>
</dbReference>
<evidence type="ECO:0000256" key="7">
    <source>
        <dbReference type="ARBA" id="ARBA00022771"/>
    </source>
</evidence>
<dbReference type="InterPro" id="IPR050219">
    <property type="entry name" value="DnaG_primase"/>
</dbReference>
<dbReference type="GO" id="GO:0000428">
    <property type="term" value="C:DNA-directed RNA polymerase complex"/>
    <property type="evidence" value="ECO:0007669"/>
    <property type="project" value="UniProtKB-KW"/>
</dbReference>
<keyword evidence="8 13" id="KW-0862">Zinc</keyword>
<dbReference type="AlphaFoldDB" id="A0A9D1PQF7"/>
<protein>
    <recommendedName>
        <fullName evidence="12 13">DNA primase</fullName>
        <ecNumber evidence="12">2.7.7.101</ecNumber>
    </recommendedName>
</protein>
<reference evidence="17" key="1">
    <citation type="journal article" date="2021" name="PeerJ">
        <title>Extensive microbial diversity within the chicken gut microbiome revealed by metagenomics and culture.</title>
        <authorList>
            <person name="Gilroy R."/>
            <person name="Ravi A."/>
            <person name="Getino M."/>
            <person name="Pursley I."/>
            <person name="Horton D.L."/>
            <person name="Alikhan N.F."/>
            <person name="Baker D."/>
            <person name="Gharbi K."/>
            <person name="Hall N."/>
            <person name="Watson M."/>
            <person name="Adriaenssens E.M."/>
            <person name="Foster-Nyarko E."/>
            <person name="Jarju S."/>
            <person name="Secka A."/>
            <person name="Antonio M."/>
            <person name="Oren A."/>
            <person name="Chaudhuri R.R."/>
            <person name="La Ragione R."/>
            <person name="Hildebrand F."/>
            <person name="Pallen M.J."/>
        </authorList>
    </citation>
    <scope>NUCLEOTIDE SEQUENCE</scope>
    <source>
        <strain evidence="17">5790</strain>
    </source>
</reference>
<comment type="function">
    <text evidence="12 13">RNA polymerase that catalyzes the synthesis of short RNA molecules used as primers for DNA polymerase during DNA replication.</text>
</comment>
<keyword evidence="11 12" id="KW-0804">Transcription</keyword>
<dbReference type="InterPro" id="IPR030846">
    <property type="entry name" value="DnaG_bac"/>
</dbReference>
<dbReference type="InterPro" id="IPR019475">
    <property type="entry name" value="DNA_primase_DnaB-bd"/>
</dbReference>
<dbReference type="InterPro" id="IPR037068">
    <property type="entry name" value="DNA_primase_core_N_sf"/>
</dbReference>
<dbReference type="InterPro" id="IPR006171">
    <property type="entry name" value="TOPRIM_dom"/>
</dbReference>